<evidence type="ECO:0000313" key="4">
    <source>
        <dbReference type="EMBL" id="MBI8988626.1"/>
    </source>
</evidence>
<dbReference type="RefSeq" id="WP_198737681.1">
    <property type="nucleotide sequence ID" value="NZ_JAEIOS010000010.1"/>
</dbReference>
<dbReference type="GO" id="GO:0044281">
    <property type="term" value="P:small molecule metabolic process"/>
    <property type="evidence" value="ECO:0007669"/>
    <property type="project" value="UniProtKB-ARBA"/>
</dbReference>
<comment type="caution">
    <text evidence="4">The sequence shown here is derived from an EMBL/GenBank/DDBJ whole genome shotgun (WGS) entry which is preliminary data.</text>
</comment>
<comment type="similarity">
    <text evidence="1">Belongs to the FAH family.</text>
</comment>
<evidence type="ECO:0000256" key="1">
    <source>
        <dbReference type="ARBA" id="ARBA00010211"/>
    </source>
</evidence>
<keyword evidence="5" id="KW-1185">Reference proteome</keyword>
<dbReference type="Gene3D" id="3.90.850.10">
    <property type="entry name" value="Fumarylacetoacetase-like, C-terminal domain"/>
    <property type="match status" value="1"/>
</dbReference>
<dbReference type="GO" id="GO:0046872">
    <property type="term" value="F:metal ion binding"/>
    <property type="evidence" value="ECO:0007669"/>
    <property type="project" value="UniProtKB-KW"/>
</dbReference>
<proteinExistence type="inferred from homology"/>
<evidence type="ECO:0000313" key="5">
    <source>
        <dbReference type="Proteomes" id="UP000645966"/>
    </source>
</evidence>
<dbReference type="AlphaFoldDB" id="A0A934M457"/>
<protein>
    <submittedName>
        <fullName evidence="4">Fumarylacetoacetate hydrolase family protein</fullName>
    </submittedName>
</protein>
<dbReference type="EMBL" id="JAEIOS010000010">
    <property type="protein sequence ID" value="MBI8988626.1"/>
    <property type="molecule type" value="Genomic_DNA"/>
</dbReference>
<dbReference type="GO" id="GO:0016787">
    <property type="term" value="F:hydrolase activity"/>
    <property type="evidence" value="ECO:0007669"/>
    <property type="project" value="UniProtKB-KW"/>
</dbReference>
<dbReference type="SUPFAM" id="SSF56529">
    <property type="entry name" value="FAH"/>
    <property type="match status" value="1"/>
</dbReference>
<dbReference type="Proteomes" id="UP000645966">
    <property type="component" value="Unassembled WGS sequence"/>
</dbReference>
<gene>
    <name evidence="4" type="ORF">JDV75_02445</name>
</gene>
<dbReference type="InterPro" id="IPR011234">
    <property type="entry name" value="Fumarylacetoacetase-like_C"/>
</dbReference>
<evidence type="ECO:0000256" key="2">
    <source>
        <dbReference type="ARBA" id="ARBA00022723"/>
    </source>
</evidence>
<organism evidence="4 5">
    <name type="scientific">Corynebacterium meridianum</name>
    <dbReference type="NCBI Taxonomy" id="2765363"/>
    <lineage>
        <taxon>Bacteria</taxon>
        <taxon>Bacillati</taxon>
        <taxon>Actinomycetota</taxon>
        <taxon>Actinomycetes</taxon>
        <taxon>Mycobacteriales</taxon>
        <taxon>Corynebacteriaceae</taxon>
        <taxon>Corynebacterium</taxon>
    </lineage>
</organism>
<dbReference type="InterPro" id="IPR036663">
    <property type="entry name" value="Fumarylacetoacetase_C_sf"/>
</dbReference>
<dbReference type="PANTHER" id="PTHR42796:SF4">
    <property type="entry name" value="FUMARYLACETOACETATE HYDROLASE DOMAIN-CONTAINING PROTEIN 2A"/>
    <property type="match status" value="1"/>
</dbReference>
<dbReference type="Pfam" id="PF01557">
    <property type="entry name" value="FAA_hydrolase"/>
    <property type="match status" value="1"/>
</dbReference>
<reference evidence="4" key="1">
    <citation type="submission" date="2020-12" db="EMBL/GenBank/DDBJ databases">
        <title>Genome public.</title>
        <authorList>
            <person name="Sun Q."/>
        </authorList>
    </citation>
    <scope>NUCLEOTIDE SEQUENCE</scope>
    <source>
        <strain evidence="4">CCM 8863</strain>
    </source>
</reference>
<dbReference type="InterPro" id="IPR051121">
    <property type="entry name" value="FAH"/>
</dbReference>
<sequence>MQLLTFRTSDGGTLPGRVVDPETAERTLTDALDSGDVASAVFSIHPITVAGVRDVGDLLRHDDWRELASARPGEPVEITGSDIAPVIPRPGKILCTGLNYADHITEMGHELPDVPTLFAKFPDALTGPFDRVIVPTANAGALDFEGELAVIIGRHVPLGEAPDTATAETAIAGYAVFDDFTMRDLQYRTAQWLQGKNLASASGFGPWLTTGDEFNPSGATLVTRVNGVEKQHANIRELVFDPAALVQFITTFIDLHPGDVIATGTSGGVGWARSPRQMLTDGDTVTVEISGLGGISNRIEIR</sequence>
<evidence type="ECO:0000259" key="3">
    <source>
        <dbReference type="Pfam" id="PF01557"/>
    </source>
</evidence>
<keyword evidence="4" id="KW-0378">Hydrolase</keyword>
<accession>A0A934M457</accession>
<dbReference type="PANTHER" id="PTHR42796">
    <property type="entry name" value="FUMARYLACETOACETATE HYDROLASE DOMAIN-CONTAINING PROTEIN 2A-RELATED"/>
    <property type="match status" value="1"/>
</dbReference>
<name>A0A934M457_9CORY</name>
<feature type="domain" description="Fumarylacetoacetase-like C-terminal" evidence="3">
    <location>
        <begin position="92"/>
        <end position="299"/>
    </location>
</feature>
<keyword evidence="2" id="KW-0479">Metal-binding</keyword>